<proteinExistence type="predicted"/>
<accession>W9R7E5</accession>
<organism evidence="2 3">
    <name type="scientific">Morus notabilis</name>
    <dbReference type="NCBI Taxonomy" id="981085"/>
    <lineage>
        <taxon>Eukaryota</taxon>
        <taxon>Viridiplantae</taxon>
        <taxon>Streptophyta</taxon>
        <taxon>Embryophyta</taxon>
        <taxon>Tracheophyta</taxon>
        <taxon>Spermatophyta</taxon>
        <taxon>Magnoliopsida</taxon>
        <taxon>eudicotyledons</taxon>
        <taxon>Gunneridae</taxon>
        <taxon>Pentapetalae</taxon>
        <taxon>rosids</taxon>
        <taxon>fabids</taxon>
        <taxon>Rosales</taxon>
        <taxon>Moraceae</taxon>
        <taxon>Moreae</taxon>
        <taxon>Morus</taxon>
    </lineage>
</organism>
<reference evidence="3" key="1">
    <citation type="submission" date="2013-01" db="EMBL/GenBank/DDBJ databases">
        <title>Draft Genome Sequence of a Mulberry Tree, Morus notabilis C.K. Schneid.</title>
        <authorList>
            <person name="He N."/>
            <person name="Zhao S."/>
        </authorList>
    </citation>
    <scope>NUCLEOTIDE SEQUENCE</scope>
</reference>
<dbReference type="Proteomes" id="UP000030645">
    <property type="component" value="Unassembled WGS sequence"/>
</dbReference>
<protein>
    <submittedName>
        <fullName evidence="2">Uncharacterized protein</fullName>
    </submittedName>
</protein>
<name>W9R7E5_9ROSA</name>
<dbReference type="AlphaFoldDB" id="W9R7E5"/>
<evidence type="ECO:0000313" key="3">
    <source>
        <dbReference type="Proteomes" id="UP000030645"/>
    </source>
</evidence>
<feature type="region of interest" description="Disordered" evidence="1">
    <location>
        <begin position="67"/>
        <end position="91"/>
    </location>
</feature>
<evidence type="ECO:0000313" key="2">
    <source>
        <dbReference type="EMBL" id="EXB75151.1"/>
    </source>
</evidence>
<gene>
    <name evidence="2" type="ORF">L484_025927</name>
</gene>
<feature type="compositionally biased region" description="Low complexity" evidence="1">
    <location>
        <begin position="69"/>
        <end position="91"/>
    </location>
</feature>
<sequence length="278" mass="30074">MTIILIGGRSPKVVHSHPSTLSFSFANRHPNLRYPTNEAHVMGTFTAPPSLQNLWLLVRVAPSVRDPHSQISSPAASSQISDSNQVPSKSISSLSISPSPLTYIFTVAKAHPSPPTTGSHLQAQLLHEPVLASPGASISDRNEEVLAGVRSNFTSVRLEETVAVDSGKVQLSNTLSTGLNPDEPLVLEIAQVYKTESQIPSHHSTLATEVCMEFEDICKILPVLEHQSPSGRGNLGGVASLMKGEIGEKDLSPIVKRAQNFEFHVLVDYFSQQPWPQP</sequence>
<keyword evidence="3" id="KW-1185">Reference proteome</keyword>
<dbReference type="EMBL" id="KE344673">
    <property type="protein sequence ID" value="EXB75151.1"/>
    <property type="molecule type" value="Genomic_DNA"/>
</dbReference>
<evidence type="ECO:0000256" key="1">
    <source>
        <dbReference type="SAM" id="MobiDB-lite"/>
    </source>
</evidence>